<dbReference type="EMBL" id="SZPZ01000004">
    <property type="protein sequence ID" value="TKK76304.1"/>
    <property type="molecule type" value="Genomic_DNA"/>
</dbReference>
<dbReference type="GO" id="GO:0005829">
    <property type="term" value="C:cytosol"/>
    <property type="evidence" value="ECO:0007669"/>
    <property type="project" value="TreeGrafter"/>
</dbReference>
<evidence type="ECO:0000313" key="2">
    <source>
        <dbReference type="EMBL" id="TKK76304.1"/>
    </source>
</evidence>
<gene>
    <name evidence="2" type="ORF">FDA38_28260</name>
</gene>
<dbReference type="Proteomes" id="UP000305836">
    <property type="component" value="Unassembled WGS sequence"/>
</dbReference>
<protein>
    <submittedName>
        <fullName evidence="2">Aldo/keto reductase</fullName>
    </submittedName>
</protein>
<dbReference type="CDD" id="cd19152">
    <property type="entry name" value="AKR_AKR15A"/>
    <property type="match status" value="1"/>
</dbReference>
<evidence type="ECO:0000259" key="1">
    <source>
        <dbReference type="Pfam" id="PF00248"/>
    </source>
</evidence>
<dbReference type="InterPro" id="IPR023210">
    <property type="entry name" value="NADP_OxRdtase_dom"/>
</dbReference>
<dbReference type="GO" id="GO:0016491">
    <property type="term" value="F:oxidoreductase activity"/>
    <property type="evidence" value="ECO:0007669"/>
    <property type="project" value="InterPro"/>
</dbReference>
<comment type="caution">
    <text evidence="2">The sequence shown here is derived from an EMBL/GenBank/DDBJ whole genome shotgun (WGS) entry which is preliminary data.</text>
</comment>
<proteinExistence type="predicted"/>
<dbReference type="OrthoDB" id="9768851at2"/>
<keyword evidence="3" id="KW-1185">Reference proteome</keyword>
<dbReference type="InterPro" id="IPR036812">
    <property type="entry name" value="NAD(P)_OxRdtase_dom_sf"/>
</dbReference>
<reference evidence="2 3" key="1">
    <citation type="submission" date="2019-04" db="EMBL/GenBank/DDBJ databases">
        <title>Kribbella sp. NEAU-THZ 27 nov., a novel actinomycete isolated from soil.</title>
        <authorList>
            <person name="Duan L."/>
        </authorList>
    </citation>
    <scope>NUCLEOTIDE SEQUENCE [LARGE SCALE GENOMIC DNA]</scope>
    <source>
        <strain evidence="3">NEAU-THZ27</strain>
    </source>
</reference>
<organism evidence="2 3">
    <name type="scientific">Kribbella jiaozuonensis</name>
    <dbReference type="NCBI Taxonomy" id="2575441"/>
    <lineage>
        <taxon>Bacteria</taxon>
        <taxon>Bacillati</taxon>
        <taxon>Actinomycetota</taxon>
        <taxon>Actinomycetes</taxon>
        <taxon>Propionibacteriales</taxon>
        <taxon>Kribbellaceae</taxon>
        <taxon>Kribbella</taxon>
    </lineage>
</organism>
<dbReference type="Gene3D" id="3.20.20.100">
    <property type="entry name" value="NADP-dependent oxidoreductase domain"/>
    <property type="match status" value="1"/>
</dbReference>
<dbReference type="SUPFAM" id="SSF51430">
    <property type="entry name" value="NAD(P)-linked oxidoreductase"/>
    <property type="match status" value="1"/>
</dbReference>
<name>A0A4U3LMI7_9ACTN</name>
<sequence length="323" mass="35027">MTEVQVGRTDLFVPRIGLGTAALGNFQQAISDSDAITVVDCALDSRIRYLDTAPLYGHGLAEQRVGRAVAKVDRDRLVISTKVGRLLRADAPRDETQYHDGVPFYLDVPPVGPVWDYSYDGIRRSVEESLERTGLDRFDVLLMHDPDDHLSEAATTGYAALRDLRSAGLVRAIGAGMNHSAPLAALVRACDLDVVLLAGRYTLLDQSSLADLMPACEEREVSVVIGGVFNSGILVDPLPGASFDYVPARDEVVAKAVAIRDLCRKYDVPLAAAALQFPLAHPRVSTVLIGARTVNELDADLTLLDVEIPRALWTDLWNAGLID</sequence>
<accession>A0A4U3LMI7</accession>
<evidence type="ECO:0000313" key="3">
    <source>
        <dbReference type="Proteomes" id="UP000305836"/>
    </source>
</evidence>
<dbReference type="AlphaFoldDB" id="A0A4U3LMI7"/>
<dbReference type="PANTHER" id="PTHR42686">
    <property type="entry name" value="GH17980P-RELATED"/>
    <property type="match status" value="1"/>
</dbReference>
<dbReference type="Pfam" id="PF00248">
    <property type="entry name" value="Aldo_ket_red"/>
    <property type="match status" value="1"/>
</dbReference>
<dbReference type="RefSeq" id="WP_137257172.1">
    <property type="nucleotide sequence ID" value="NZ_JBHSPQ010000003.1"/>
</dbReference>
<feature type="domain" description="NADP-dependent oxidoreductase" evidence="1">
    <location>
        <begin position="15"/>
        <end position="309"/>
    </location>
</feature>
<dbReference type="PANTHER" id="PTHR42686:SF1">
    <property type="entry name" value="GH17980P-RELATED"/>
    <property type="match status" value="1"/>
</dbReference>
<dbReference type="InterPro" id="IPR020471">
    <property type="entry name" value="AKR"/>
</dbReference>